<organism evidence="6 7">
    <name type="scientific">Gemmobacter fulvus</name>
    <dbReference type="NCBI Taxonomy" id="2840474"/>
    <lineage>
        <taxon>Bacteria</taxon>
        <taxon>Pseudomonadati</taxon>
        <taxon>Pseudomonadota</taxon>
        <taxon>Alphaproteobacteria</taxon>
        <taxon>Rhodobacterales</taxon>
        <taxon>Paracoccaceae</taxon>
        <taxon>Gemmobacter</taxon>
    </lineage>
</organism>
<evidence type="ECO:0000313" key="7">
    <source>
        <dbReference type="Proteomes" id="UP000679352"/>
    </source>
</evidence>
<feature type="domain" description="Sugar-binding" evidence="5">
    <location>
        <begin position="64"/>
        <end position="315"/>
    </location>
</feature>
<proteinExistence type="inferred from homology"/>
<dbReference type="Pfam" id="PF04198">
    <property type="entry name" value="Sugar-bind"/>
    <property type="match status" value="1"/>
</dbReference>
<geneLocation type="plasmid" evidence="6 7">
    <name>p2</name>
</geneLocation>
<reference evidence="6" key="1">
    <citation type="submission" date="2021-06" db="EMBL/GenBank/DDBJ databases">
        <authorList>
            <person name="Lee C.-S."/>
            <person name="Jin L."/>
        </authorList>
    </citation>
    <scope>NUCLEOTIDE SEQUENCE</scope>
    <source>
        <strain evidence="6">Con5</strain>
        <plasmid evidence="6">p2</plasmid>
    </source>
</reference>
<dbReference type="GO" id="GO:0030246">
    <property type="term" value="F:carbohydrate binding"/>
    <property type="evidence" value="ECO:0007669"/>
    <property type="project" value="InterPro"/>
</dbReference>
<dbReference type="SUPFAM" id="SSF100950">
    <property type="entry name" value="NagB/RpiA/CoA transferase-like"/>
    <property type="match status" value="1"/>
</dbReference>
<name>A0A975PBM5_9RHOB</name>
<dbReference type="Gene3D" id="1.10.10.10">
    <property type="entry name" value="Winged helix-like DNA-binding domain superfamily/Winged helix DNA-binding domain"/>
    <property type="match status" value="1"/>
</dbReference>
<gene>
    <name evidence="6" type="ORF">KM031_18545</name>
</gene>
<keyword evidence="7" id="KW-1185">Reference proteome</keyword>
<dbReference type="PANTHER" id="PTHR34294:SF1">
    <property type="entry name" value="TRANSCRIPTIONAL REGULATOR LSRR"/>
    <property type="match status" value="1"/>
</dbReference>
<keyword evidence="3" id="KW-0238">DNA-binding</keyword>
<dbReference type="AlphaFoldDB" id="A0A975PBM5"/>
<dbReference type="KEGG" id="gfu:KM031_18545"/>
<comment type="similarity">
    <text evidence="1">Belongs to the SorC transcriptional regulatory family.</text>
</comment>
<dbReference type="InterPro" id="IPR007324">
    <property type="entry name" value="Sugar-bd_dom_put"/>
</dbReference>
<sequence>MTRTVRTRDSEESLAIRAAWLHYAAGLTQAEVAKRLGVTNVKAHRLITRANEAGAVKVTIDGDIAECVELENQLAAAFNLTYCEVVPDLHEEGLPLRALGVAGAGFLQRAIDSHPDGVIGIGHGRTLAAAVADMPRTEAGRVRFVSLLGGLTRNYAANPHDVMHRLAEKTGATAFVMPVPFFANSVEDREVLLSQRGVSDVFALAAQSDLMIVGIGTTEPDAQLVSSRMVEMPEITEVKARGGTGEILGHFFDAEGRPIETSLTQRTLSLGLEELKGRRIVAIAGGTEKTCAIRSVLMSGCLSGLITDERTAHALANGQPQG</sequence>
<dbReference type="EMBL" id="CP076363">
    <property type="protein sequence ID" value="QWK92653.1"/>
    <property type="molecule type" value="Genomic_DNA"/>
</dbReference>
<evidence type="ECO:0000256" key="4">
    <source>
        <dbReference type="ARBA" id="ARBA00023163"/>
    </source>
</evidence>
<dbReference type="InterPro" id="IPR051054">
    <property type="entry name" value="SorC_transcr_regulators"/>
</dbReference>
<dbReference type="InterPro" id="IPR036388">
    <property type="entry name" value="WH-like_DNA-bd_sf"/>
</dbReference>
<evidence type="ECO:0000256" key="2">
    <source>
        <dbReference type="ARBA" id="ARBA00023015"/>
    </source>
</evidence>
<evidence type="ECO:0000256" key="1">
    <source>
        <dbReference type="ARBA" id="ARBA00010466"/>
    </source>
</evidence>
<evidence type="ECO:0000256" key="3">
    <source>
        <dbReference type="ARBA" id="ARBA00023125"/>
    </source>
</evidence>
<evidence type="ECO:0000313" key="6">
    <source>
        <dbReference type="EMBL" id="QWK92653.1"/>
    </source>
</evidence>
<protein>
    <submittedName>
        <fullName evidence="6">Sugar-binding transcriptional regulator</fullName>
    </submittedName>
</protein>
<keyword evidence="4" id="KW-0804">Transcription</keyword>
<evidence type="ECO:0000259" key="5">
    <source>
        <dbReference type="Pfam" id="PF04198"/>
    </source>
</evidence>
<dbReference type="InterPro" id="IPR037171">
    <property type="entry name" value="NagB/RpiA_transferase-like"/>
</dbReference>
<dbReference type="Gene3D" id="3.40.50.1360">
    <property type="match status" value="1"/>
</dbReference>
<keyword evidence="2" id="KW-0805">Transcription regulation</keyword>
<dbReference type="RefSeq" id="WP_215505640.1">
    <property type="nucleotide sequence ID" value="NZ_CP076363.1"/>
</dbReference>
<dbReference type="PANTHER" id="PTHR34294">
    <property type="entry name" value="TRANSCRIPTIONAL REGULATOR-RELATED"/>
    <property type="match status" value="1"/>
</dbReference>
<dbReference type="Proteomes" id="UP000679352">
    <property type="component" value="Plasmid p2"/>
</dbReference>
<dbReference type="GO" id="GO:0003677">
    <property type="term" value="F:DNA binding"/>
    <property type="evidence" value="ECO:0007669"/>
    <property type="project" value="UniProtKB-KW"/>
</dbReference>
<keyword evidence="6" id="KW-0614">Plasmid</keyword>
<accession>A0A975PBM5</accession>